<dbReference type="AlphaFoldDB" id="A0A139XQU8"/>
<dbReference type="VEuPathDB" id="ToxoDB:TGARI_321360A"/>
<reference evidence="1 2" key="1">
    <citation type="journal article" date="2016" name="Nat. Commun.">
        <title>Local admixture of amplified and diversified secreted pathogenesis determinants shapes mosaic Toxoplasma gondii genomes.</title>
        <authorList>
            <person name="Lorenzi H."/>
            <person name="Khan A."/>
            <person name="Behnke M.S."/>
            <person name="Namasivayam S."/>
            <person name="Swapna L.S."/>
            <person name="Hadjithomas M."/>
            <person name="Karamycheva S."/>
            <person name="Pinney D."/>
            <person name="Brunk B.P."/>
            <person name="Ajioka J.W."/>
            <person name="Ajzenberg D."/>
            <person name="Boothroyd J.C."/>
            <person name="Boyle J.P."/>
            <person name="Darde M.L."/>
            <person name="Diaz-Miranda M.A."/>
            <person name="Dubey J.P."/>
            <person name="Fritz H.M."/>
            <person name="Gennari S.M."/>
            <person name="Gregory B.D."/>
            <person name="Kim K."/>
            <person name="Saeij J.P."/>
            <person name="Su C."/>
            <person name="White M.W."/>
            <person name="Zhu X.Q."/>
            <person name="Howe D.K."/>
            <person name="Rosenthal B.M."/>
            <person name="Grigg M.E."/>
            <person name="Parkinson J."/>
            <person name="Liu L."/>
            <person name="Kissinger J.C."/>
            <person name="Roos D.S."/>
            <person name="Sibley L.D."/>
        </authorList>
    </citation>
    <scope>NUCLEOTIDE SEQUENCE [LARGE SCALE GENOMIC DNA]</scope>
    <source>
        <strain evidence="1 2">ARI</strain>
    </source>
</reference>
<gene>
    <name evidence="1" type="ORF">TGARI_321360A</name>
</gene>
<protein>
    <submittedName>
        <fullName evidence="1">Clustered-asparagine-rich protein</fullName>
    </submittedName>
</protein>
<evidence type="ECO:0000313" key="2">
    <source>
        <dbReference type="Proteomes" id="UP000074247"/>
    </source>
</evidence>
<feature type="non-terminal residue" evidence="1">
    <location>
        <position position="19"/>
    </location>
</feature>
<sequence length="19" mass="2145">MEKVTKKIFVGSIPHTVTE</sequence>
<proteinExistence type="predicted"/>
<organism evidence="1 2">
    <name type="scientific">Toxoplasma gondii ARI</name>
    <dbReference type="NCBI Taxonomy" id="1074872"/>
    <lineage>
        <taxon>Eukaryota</taxon>
        <taxon>Sar</taxon>
        <taxon>Alveolata</taxon>
        <taxon>Apicomplexa</taxon>
        <taxon>Conoidasida</taxon>
        <taxon>Coccidia</taxon>
        <taxon>Eucoccidiorida</taxon>
        <taxon>Eimeriorina</taxon>
        <taxon>Sarcocystidae</taxon>
        <taxon>Toxoplasma</taxon>
    </lineage>
</organism>
<name>A0A139XQU8_TOXGO</name>
<dbReference type="EMBL" id="AGQS02005292">
    <property type="protein sequence ID" value="KYF41156.1"/>
    <property type="molecule type" value="Genomic_DNA"/>
</dbReference>
<evidence type="ECO:0000313" key="1">
    <source>
        <dbReference type="EMBL" id="KYF41156.1"/>
    </source>
</evidence>
<dbReference type="Proteomes" id="UP000074247">
    <property type="component" value="Unassembled WGS sequence"/>
</dbReference>
<accession>A0A139XQU8</accession>
<comment type="caution">
    <text evidence="1">The sequence shown here is derived from an EMBL/GenBank/DDBJ whole genome shotgun (WGS) entry which is preliminary data.</text>
</comment>